<evidence type="ECO:0000256" key="2">
    <source>
        <dbReference type="ARBA" id="ARBA00023002"/>
    </source>
</evidence>
<dbReference type="HOGENOM" id="CLU_2347184_0_0_1"/>
<evidence type="ECO:0000313" key="5">
    <source>
        <dbReference type="EMBL" id="KDQ59698.1"/>
    </source>
</evidence>
<evidence type="ECO:0000313" key="6">
    <source>
        <dbReference type="Proteomes" id="UP000027265"/>
    </source>
</evidence>
<feature type="domain" description="Non-haem dioxygenase N-terminal" evidence="4">
    <location>
        <begin position="5"/>
        <end position="101"/>
    </location>
</feature>
<evidence type="ECO:0000256" key="3">
    <source>
        <dbReference type="ARBA" id="ARBA00023004"/>
    </source>
</evidence>
<proteinExistence type="predicted"/>
<dbReference type="GO" id="GO:0016491">
    <property type="term" value="F:oxidoreductase activity"/>
    <property type="evidence" value="ECO:0007669"/>
    <property type="project" value="UniProtKB-KW"/>
</dbReference>
<dbReference type="InterPro" id="IPR027443">
    <property type="entry name" value="IPNS-like_sf"/>
</dbReference>
<gene>
    <name evidence="5" type="ORF">JAAARDRAFT_126845</name>
</gene>
<keyword evidence="3" id="KW-0408">Iron</keyword>
<reference evidence="6" key="1">
    <citation type="journal article" date="2014" name="Proc. Natl. Acad. Sci. U.S.A.">
        <title>Extensive sampling of basidiomycete genomes demonstrates inadequacy of the white-rot/brown-rot paradigm for wood decay fungi.</title>
        <authorList>
            <person name="Riley R."/>
            <person name="Salamov A.A."/>
            <person name="Brown D.W."/>
            <person name="Nagy L.G."/>
            <person name="Floudas D."/>
            <person name="Held B.W."/>
            <person name="Levasseur A."/>
            <person name="Lombard V."/>
            <person name="Morin E."/>
            <person name="Otillar R."/>
            <person name="Lindquist E.A."/>
            <person name="Sun H."/>
            <person name="LaButti K.M."/>
            <person name="Schmutz J."/>
            <person name="Jabbour D."/>
            <person name="Luo H."/>
            <person name="Baker S.E."/>
            <person name="Pisabarro A.G."/>
            <person name="Walton J.D."/>
            <person name="Blanchette R.A."/>
            <person name="Henrissat B."/>
            <person name="Martin F."/>
            <person name="Cullen D."/>
            <person name="Hibbett D.S."/>
            <person name="Grigoriev I.V."/>
        </authorList>
    </citation>
    <scope>NUCLEOTIDE SEQUENCE [LARGE SCALE GENOMIC DNA]</scope>
    <source>
        <strain evidence="6">MUCL 33604</strain>
    </source>
</reference>
<evidence type="ECO:0000259" key="4">
    <source>
        <dbReference type="Pfam" id="PF14226"/>
    </source>
</evidence>
<dbReference type="EMBL" id="KL197715">
    <property type="protein sequence ID" value="KDQ59698.1"/>
    <property type="molecule type" value="Genomic_DNA"/>
</dbReference>
<organism evidence="5 6">
    <name type="scientific">Jaapia argillacea MUCL 33604</name>
    <dbReference type="NCBI Taxonomy" id="933084"/>
    <lineage>
        <taxon>Eukaryota</taxon>
        <taxon>Fungi</taxon>
        <taxon>Dikarya</taxon>
        <taxon>Basidiomycota</taxon>
        <taxon>Agaricomycotina</taxon>
        <taxon>Agaricomycetes</taxon>
        <taxon>Agaricomycetidae</taxon>
        <taxon>Jaapiales</taxon>
        <taxon>Jaapiaceae</taxon>
        <taxon>Jaapia</taxon>
    </lineage>
</organism>
<protein>
    <recommendedName>
        <fullName evidence="4">Non-haem dioxygenase N-terminal domain-containing protein</fullName>
    </recommendedName>
</protein>
<name>A0A067PXZ7_9AGAM</name>
<keyword evidence="1" id="KW-0479">Metal-binding</keyword>
<dbReference type="Pfam" id="PF14226">
    <property type="entry name" value="DIOX_N"/>
    <property type="match status" value="1"/>
</dbReference>
<dbReference type="InParanoid" id="A0A067PXZ7"/>
<keyword evidence="6" id="KW-1185">Reference proteome</keyword>
<dbReference type="Proteomes" id="UP000027265">
    <property type="component" value="Unassembled WGS sequence"/>
</dbReference>
<accession>A0A067PXZ7</accession>
<dbReference type="InterPro" id="IPR026992">
    <property type="entry name" value="DIOX_N"/>
</dbReference>
<dbReference type="GO" id="GO:0046872">
    <property type="term" value="F:metal ion binding"/>
    <property type="evidence" value="ECO:0007669"/>
    <property type="project" value="UniProtKB-KW"/>
</dbReference>
<sequence length="102" mass="11145">MSSSIPVIDVSSLFSPHLEGRGSKIQQVSKAINDVCTTWGFFQITGHNISPVLSKSLLKAVREFFSLPDEKKLALHVKKGGVAWRGYMPLGGEGTHGRVDHK</sequence>
<dbReference type="STRING" id="933084.A0A067PXZ7"/>
<dbReference type="SUPFAM" id="SSF51197">
    <property type="entry name" value="Clavaminate synthase-like"/>
    <property type="match status" value="1"/>
</dbReference>
<dbReference type="Gene3D" id="2.60.120.330">
    <property type="entry name" value="B-lactam Antibiotic, Isopenicillin N Synthase, Chain"/>
    <property type="match status" value="1"/>
</dbReference>
<evidence type="ECO:0000256" key="1">
    <source>
        <dbReference type="ARBA" id="ARBA00022723"/>
    </source>
</evidence>
<dbReference type="PANTHER" id="PTHR10209">
    <property type="entry name" value="OXIDOREDUCTASE, 2OG-FE II OXYGENASE FAMILY PROTEIN"/>
    <property type="match status" value="1"/>
</dbReference>
<keyword evidence="2" id="KW-0560">Oxidoreductase</keyword>
<dbReference type="OrthoDB" id="288590at2759"/>
<dbReference type="AlphaFoldDB" id="A0A067PXZ7"/>
<dbReference type="PANTHER" id="PTHR10209:SF751">
    <property type="entry name" value="OS06G0255100 PROTEIN"/>
    <property type="match status" value="1"/>
</dbReference>